<dbReference type="AlphaFoldDB" id="A0A423VGR3"/>
<dbReference type="EMBL" id="LKEA01000065">
    <property type="protein sequence ID" value="ROV90108.1"/>
    <property type="molecule type" value="Genomic_DNA"/>
</dbReference>
<evidence type="ECO:0000256" key="2">
    <source>
        <dbReference type="ARBA" id="ARBA00023002"/>
    </source>
</evidence>
<dbReference type="PRINTS" id="PR00081">
    <property type="entry name" value="GDHRDH"/>
</dbReference>
<organism evidence="4 5">
    <name type="scientific">Cytospora schulzeri</name>
    <dbReference type="NCBI Taxonomy" id="448051"/>
    <lineage>
        <taxon>Eukaryota</taxon>
        <taxon>Fungi</taxon>
        <taxon>Dikarya</taxon>
        <taxon>Ascomycota</taxon>
        <taxon>Pezizomycotina</taxon>
        <taxon>Sordariomycetes</taxon>
        <taxon>Sordariomycetidae</taxon>
        <taxon>Diaporthales</taxon>
        <taxon>Cytosporaceae</taxon>
        <taxon>Cytospora</taxon>
    </lineage>
</organism>
<dbReference type="OrthoDB" id="47007at2759"/>
<dbReference type="GO" id="GO:0005783">
    <property type="term" value="C:endoplasmic reticulum"/>
    <property type="evidence" value="ECO:0007669"/>
    <property type="project" value="TreeGrafter"/>
</dbReference>
<dbReference type="PANTHER" id="PTHR43899:SF13">
    <property type="entry name" value="RH59310P"/>
    <property type="match status" value="1"/>
</dbReference>
<dbReference type="PANTHER" id="PTHR43899">
    <property type="entry name" value="RH59310P"/>
    <property type="match status" value="1"/>
</dbReference>
<keyword evidence="3" id="KW-1133">Transmembrane helix</keyword>
<proteinExistence type="inferred from homology"/>
<dbReference type="PROSITE" id="PS51257">
    <property type="entry name" value="PROKAR_LIPOPROTEIN"/>
    <property type="match status" value="1"/>
</dbReference>
<keyword evidence="5" id="KW-1185">Reference proteome</keyword>
<dbReference type="InterPro" id="IPR036291">
    <property type="entry name" value="NAD(P)-bd_dom_sf"/>
</dbReference>
<protein>
    <submittedName>
        <fullName evidence="4">Uncharacterized protein</fullName>
    </submittedName>
</protein>
<gene>
    <name evidence="4" type="ORF">VMCG_09780</name>
</gene>
<dbReference type="Pfam" id="PF00106">
    <property type="entry name" value="adh_short"/>
    <property type="match status" value="2"/>
</dbReference>
<reference evidence="4 5" key="1">
    <citation type="submission" date="2015-09" db="EMBL/GenBank/DDBJ databases">
        <title>Host preference determinants of Valsa canker pathogens revealed by comparative genomics.</title>
        <authorList>
            <person name="Yin Z."/>
            <person name="Huang L."/>
        </authorList>
    </citation>
    <scope>NUCLEOTIDE SEQUENCE [LARGE SCALE GENOMIC DNA]</scope>
    <source>
        <strain evidence="4 5">03-1</strain>
    </source>
</reference>
<sequence length="360" mass="39239">MSVDWKIPFDIQRDGLMTPAVIIYILGILSCLSIISRTASFFLLYLRPSKLHRYLHETSGKPAWALVTGASDGIGKHFCHELADHGFNVVLHGRNPTKIAAVQDELVRTFPAREFRSLIADASVIPCSNCRGRNQDQNGTASPPQNGTTSPVDFVGIAHTLSDINLTVLINNAGGNYAKPTDPVYQFLQDTPEARLVNNVNLNAVFPLILQSKLLPQLIRNKPSLVLNMGSLSDNGLPMLASYASSKTFLNTLSHVIPLELSLQGMRRGDVEVLAVRVGETTSTSGNSHPVSLFEPDAGAMARAVLARVGCGRPAVVAYLPHALRLATLGLTPGFVREWAFLRAIRTRWMEEQELIKKGG</sequence>
<name>A0A423VGR3_9PEZI</name>
<keyword evidence="2" id="KW-0560">Oxidoreductase</keyword>
<evidence type="ECO:0000313" key="5">
    <source>
        <dbReference type="Proteomes" id="UP000283895"/>
    </source>
</evidence>
<accession>A0A423VGR3</accession>
<dbReference type="Gene3D" id="3.40.50.720">
    <property type="entry name" value="NAD(P)-binding Rossmann-like Domain"/>
    <property type="match status" value="1"/>
</dbReference>
<dbReference type="Proteomes" id="UP000283895">
    <property type="component" value="Unassembled WGS sequence"/>
</dbReference>
<keyword evidence="3" id="KW-0812">Transmembrane</keyword>
<evidence type="ECO:0000256" key="3">
    <source>
        <dbReference type="SAM" id="Phobius"/>
    </source>
</evidence>
<dbReference type="InterPro" id="IPR051019">
    <property type="entry name" value="VLCFA-Steroid_DH"/>
</dbReference>
<dbReference type="InterPro" id="IPR002347">
    <property type="entry name" value="SDR_fam"/>
</dbReference>
<dbReference type="GO" id="GO:0016491">
    <property type="term" value="F:oxidoreductase activity"/>
    <property type="evidence" value="ECO:0007669"/>
    <property type="project" value="UniProtKB-KW"/>
</dbReference>
<evidence type="ECO:0000256" key="1">
    <source>
        <dbReference type="ARBA" id="ARBA00006484"/>
    </source>
</evidence>
<comment type="similarity">
    <text evidence="1">Belongs to the short-chain dehydrogenases/reductases (SDR) family.</text>
</comment>
<dbReference type="SUPFAM" id="SSF51735">
    <property type="entry name" value="NAD(P)-binding Rossmann-fold domains"/>
    <property type="match status" value="1"/>
</dbReference>
<comment type="caution">
    <text evidence="4">The sequence shown here is derived from an EMBL/GenBank/DDBJ whole genome shotgun (WGS) entry which is preliminary data.</text>
</comment>
<evidence type="ECO:0000313" key="4">
    <source>
        <dbReference type="EMBL" id="ROV90108.1"/>
    </source>
</evidence>
<keyword evidence="3" id="KW-0472">Membrane</keyword>
<dbReference type="STRING" id="356882.A0A423VGR3"/>
<feature type="transmembrane region" description="Helical" evidence="3">
    <location>
        <begin position="20"/>
        <end position="46"/>
    </location>
</feature>